<dbReference type="EMBL" id="CBTK010000171">
    <property type="protein sequence ID" value="CDH45533.1"/>
    <property type="molecule type" value="Genomic_DNA"/>
</dbReference>
<evidence type="ECO:0000313" key="2">
    <source>
        <dbReference type="Proteomes" id="UP000019184"/>
    </source>
</evidence>
<accession>A0A7U7GBT7</accession>
<proteinExistence type="predicted"/>
<gene>
    <name evidence="1" type="ORF">BN874_2520013</name>
</gene>
<evidence type="ECO:0000313" key="1">
    <source>
        <dbReference type="EMBL" id="CDH45533.1"/>
    </source>
</evidence>
<dbReference type="AlphaFoldDB" id="A0A7U7GBT7"/>
<reference evidence="1 2" key="1">
    <citation type="journal article" date="2014" name="ISME J.">
        <title>Candidatus Competibacter-lineage genomes retrieved from metagenomes reveal functional metabolic diversity.</title>
        <authorList>
            <person name="McIlroy S.J."/>
            <person name="Albertsen M."/>
            <person name="Andresen E.K."/>
            <person name="Saunders A.M."/>
            <person name="Kristiansen R."/>
            <person name="Stokholm-Bjerregaard M."/>
            <person name="Nielsen K.L."/>
            <person name="Nielsen P.H."/>
        </authorList>
    </citation>
    <scope>NUCLEOTIDE SEQUENCE [LARGE SCALE GENOMIC DNA]</scope>
    <source>
        <strain evidence="1 2">Run_B_J11</strain>
    </source>
</reference>
<sequence>MIGAVIARLLTALMTDPDHPAGVEPQFKHAVITLAEEAFVLTPKCPERALMIFTELLNESARVRYYRPKIPRPSQPSVSKKTINKGQVDKAKRMATAYFNSIASTSWVARCGWTTLIWAVNGSVAKSAGVDSY</sequence>
<dbReference type="Proteomes" id="UP000019184">
    <property type="component" value="Unassembled WGS sequence"/>
</dbReference>
<comment type="caution">
    <text evidence="1">The sequence shown here is derived from an EMBL/GenBank/DDBJ whole genome shotgun (WGS) entry which is preliminary data.</text>
</comment>
<organism evidence="1 2">
    <name type="scientific">Candidatus Contendobacter odensis Run_B_J11</name>
    <dbReference type="NCBI Taxonomy" id="1400861"/>
    <lineage>
        <taxon>Bacteria</taxon>
        <taxon>Pseudomonadati</taxon>
        <taxon>Pseudomonadota</taxon>
        <taxon>Gammaproteobacteria</taxon>
        <taxon>Candidatus Competibacteraceae</taxon>
        <taxon>Candidatus Contendibacter</taxon>
    </lineage>
</organism>
<name>A0A7U7GBT7_9GAMM</name>
<protein>
    <submittedName>
        <fullName evidence="1">Uncharacterized protein</fullName>
    </submittedName>
</protein>
<keyword evidence="2" id="KW-1185">Reference proteome</keyword>